<dbReference type="Pfam" id="PF01883">
    <property type="entry name" value="FeS_assembly_P"/>
    <property type="match status" value="1"/>
</dbReference>
<dbReference type="EMBL" id="DUFG01000012">
    <property type="protein sequence ID" value="HIH08073.1"/>
    <property type="molecule type" value="Genomic_DNA"/>
</dbReference>
<dbReference type="InterPro" id="IPR034904">
    <property type="entry name" value="FSCA_dom_sf"/>
</dbReference>
<gene>
    <name evidence="2" type="ORF">HA237_01750</name>
</gene>
<dbReference type="InterPro" id="IPR002744">
    <property type="entry name" value="MIP18-like"/>
</dbReference>
<dbReference type="PANTHER" id="PTHR42831">
    <property type="entry name" value="FE-S PROTEIN MATURATION AUXILIARY FACTOR YITW"/>
    <property type="match status" value="1"/>
</dbReference>
<evidence type="ECO:0000259" key="1">
    <source>
        <dbReference type="Pfam" id="PF01883"/>
    </source>
</evidence>
<evidence type="ECO:0000313" key="3">
    <source>
        <dbReference type="Proteomes" id="UP000577419"/>
    </source>
</evidence>
<dbReference type="SUPFAM" id="SSF117916">
    <property type="entry name" value="Fe-S cluster assembly (FSCA) domain-like"/>
    <property type="match status" value="1"/>
</dbReference>
<proteinExistence type="predicted"/>
<reference evidence="3" key="1">
    <citation type="journal article" date="2020" name="bioRxiv">
        <title>A rank-normalized archaeal taxonomy based on genome phylogeny resolves widespread incomplete and uneven classifications.</title>
        <authorList>
            <person name="Rinke C."/>
            <person name="Chuvochina M."/>
            <person name="Mussig A.J."/>
            <person name="Chaumeil P.-A."/>
            <person name="Waite D.W."/>
            <person name="Whitman W.B."/>
            <person name="Parks D.H."/>
            <person name="Hugenholtz P."/>
        </authorList>
    </citation>
    <scope>NUCLEOTIDE SEQUENCE [LARGE SCALE GENOMIC DNA]</scope>
</reference>
<comment type="caution">
    <text evidence="2">The sequence shown here is derived from an EMBL/GenBank/DDBJ whole genome shotgun (WGS) entry which is preliminary data.</text>
</comment>
<dbReference type="InterPro" id="IPR052339">
    <property type="entry name" value="Fe-S_Maturation_MIP18"/>
</dbReference>
<organism evidence="2 3">
    <name type="scientific">Candidatus Iainarchaeum sp</name>
    <dbReference type="NCBI Taxonomy" id="3101447"/>
    <lineage>
        <taxon>Archaea</taxon>
        <taxon>Candidatus Iainarchaeota</taxon>
        <taxon>Candidatus Iainarchaeia</taxon>
        <taxon>Candidatus Iainarchaeales</taxon>
        <taxon>Candidatus Iainarchaeaceae</taxon>
        <taxon>Candidatus Iainarchaeum</taxon>
    </lineage>
</organism>
<feature type="domain" description="MIP18 family-like" evidence="1">
    <location>
        <begin position="4"/>
        <end position="76"/>
    </location>
</feature>
<name>A0A7J4IRD0_9ARCH</name>
<protein>
    <submittedName>
        <fullName evidence="2">Metal-sulfur cluster assembly factor</fullName>
    </submittedName>
</protein>
<accession>A0A7J4IRD0</accession>
<dbReference type="Proteomes" id="UP000577419">
    <property type="component" value="Unassembled WGS sequence"/>
</dbReference>
<evidence type="ECO:0000313" key="2">
    <source>
        <dbReference type="EMBL" id="HIH08073.1"/>
    </source>
</evidence>
<dbReference type="PANTHER" id="PTHR42831:SF1">
    <property type="entry name" value="FE-S PROTEIN MATURATION AUXILIARY FACTOR YITW"/>
    <property type="match status" value="1"/>
</dbReference>
<sequence length="100" mass="11067">MSLEEKIREKLKGIIDPELGLNIVDLGLIYELKVDNGKALIRMSLTTPACPYGPKILSDAKKAVENVPGVKEARVEITFNPPWNPSMASDEVKAMFENII</sequence>
<dbReference type="Gene3D" id="3.30.300.130">
    <property type="entry name" value="Fe-S cluster assembly (FSCA)"/>
    <property type="match status" value="1"/>
</dbReference>
<dbReference type="AlphaFoldDB" id="A0A7J4IRD0"/>